<organism evidence="2 3">
    <name type="scientific">Alkalibacillus silvisoli</name>
    <dbReference type="NCBI Taxonomy" id="392823"/>
    <lineage>
        <taxon>Bacteria</taxon>
        <taxon>Bacillati</taxon>
        <taxon>Bacillota</taxon>
        <taxon>Bacilli</taxon>
        <taxon>Bacillales</taxon>
        <taxon>Bacillaceae</taxon>
        <taxon>Alkalibacillus</taxon>
    </lineage>
</organism>
<evidence type="ECO:0000256" key="1">
    <source>
        <dbReference type="SAM" id="Phobius"/>
    </source>
</evidence>
<evidence type="ECO:0000313" key="2">
    <source>
        <dbReference type="EMBL" id="GAA0450650.1"/>
    </source>
</evidence>
<keyword evidence="3" id="KW-1185">Reference proteome</keyword>
<sequence length="397" mass="46304">MMFNKYAQETKTFPVFILVGTVLLFAGLFIEFQYMYMLVFVSILLVIFFGLSIFYEKHVDDYLTFSFSKPTVRHYQGQEGYIELTIEQKGILPLLNAKLIIEMDDVIEFVGGKTIPRRYITNYEKQFNLMFWERRTFQIPYETNKRGVAKVHNIQLVVPNIFGFGNIFMKREKRFNQEVVVYPSKTVVPNINLMSPINMGHHRAKHSLFDEHTLPVGTREYEPGDAFNKIHWKASAKEGALQTKVFEKSSQISWCFLVNVRSESGLTAAENIEIMLEQITYMMHYATEHQIPYRIFINISSISHIPFIHQLEGEGHVHYRQSLELIARLKLLTFTTPYEKLLHFVLKHETTPAYIIHVGSLNEKQMYYLKLLERKGSKLTVLNGERLSNGVHEGKVV</sequence>
<feature type="transmembrane region" description="Helical" evidence="1">
    <location>
        <begin position="36"/>
        <end position="55"/>
    </location>
</feature>
<reference evidence="3" key="1">
    <citation type="journal article" date="2019" name="Int. J. Syst. Evol. Microbiol.">
        <title>The Global Catalogue of Microorganisms (GCM) 10K type strain sequencing project: providing services to taxonomists for standard genome sequencing and annotation.</title>
        <authorList>
            <consortium name="The Broad Institute Genomics Platform"/>
            <consortium name="The Broad Institute Genome Sequencing Center for Infectious Disease"/>
            <person name="Wu L."/>
            <person name="Ma J."/>
        </authorList>
    </citation>
    <scope>NUCLEOTIDE SEQUENCE [LARGE SCALE GENOMIC DNA]</scope>
    <source>
        <strain evidence="3">JCM 14193</strain>
    </source>
</reference>
<dbReference type="RefSeq" id="WP_343781092.1">
    <property type="nucleotide sequence ID" value="NZ_BAAACZ010000002.1"/>
</dbReference>
<accession>A0ABP3JFI3</accession>
<dbReference type="PANTHER" id="PTHR34351">
    <property type="entry name" value="SLR1927 PROTEIN-RELATED"/>
    <property type="match status" value="1"/>
</dbReference>
<feature type="transmembrane region" description="Helical" evidence="1">
    <location>
        <begin position="12"/>
        <end position="30"/>
    </location>
</feature>
<keyword evidence="1" id="KW-0472">Membrane</keyword>
<keyword evidence="1" id="KW-1133">Transmembrane helix</keyword>
<name>A0ABP3JFI3_9BACI</name>
<dbReference type="Proteomes" id="UP001500740">
    <property type="component" value="Unassembled WGS sequence"/>
</dbReference>
<protein>
    <submittedName>
        <fullName evidence="2">DUF58 domain-containing protein</fullName>
    </submittedName>
</protein>
<gene>
    <name evidence="2" type="ORF">GCM10008935_01390</name>
</gene>
<dbReference type="PANTHER" id="PTHR34351:SF2">
    <property type="entry name" value="DUF58 DOMAIN-CONTAINING PROTEIN"/>
    <property type="match status" value="1"/>
</dbReference>
<evidence type="ECO:0000313" key="3">
    <source>
        <dbReference type="Proteomes" id="UP001500740"/>
    </source>
</evidence>
<comment type="caution">
    <text evidence="2">The sequence shown here is derived from an EMBL/GenBank/DDBJ whole genome shotgun (WGS) entry which is preliminary data.</text>
</comment>
<keyword evidence="1" id="KW-0812">Transmembrane</keyword>
<proteinExistence type="predicted"/>
<dbReference type="EMBL" id="BAAACZ010000002">
    <property type="protein sequence ID" value="GAA0450650.1"/>
    <property type="molecule type" value="Genomic_DNA"/>
</dbReference>